<keyword evidence="1" id="KW-1133">Transmembrane helix</keyword>
<reference evidence="2" key="1">
    <citation type="journal article" date="2021" name="Proc. Natl. Acad. Sci. U.S.A.">
        <title>A Catalog of Tens of Thousands of Viruses from Human Metagenomes Reveals Hidden Associations with Chronic Diseases.</title>
        <authorList>
            <person name="Tisza M.J."/>
            <person name="Buck C.B."/>
        </authorList>
    </citation>
    <scope>NUCLEOTIDE SEQUENCE</scope>
    <source>
        <strain evidence="2">CtRTq15</strain>
    </source>
</reference>
<dbReference type="EMBL" id="BK059084">
    <property type="protein sequence ID" value="DAE28291.1"/>
    <property type="molecule type" value="Genomic_DNA"/>
</dbReference>
<proteinExistence type="predicted"/>
<protein>
    <submittedName>
        <fullName evidence="2">Uncharacterized protein</fullName>
    </submittedName>
</protein>
<sequence>MCEFCKNWHDKNTICGADIKIHKCANETNLTEARILKNTGDDKPSVVIIAHTAAMGYFNIVFCPICGRKLVKE</sequence>
<organism evidence="2">
    <name type="scientific">virus sp. ctRTq15</name>
    <dbReference type="NCBI Taxonomy" id="2828253"/>
    <lineage>
        <taxon>Viruses</taxon>
    </lineage>
</organism>
<evidence type="ECO:0000313" key="2">
    <source>
        <dbReference type="EMBL" id="DAE28291.1"/>
    </source>
</evidence>
<keyword evidence="1" id="KW-0472">Membrane</keyword>
<keyword evidence="1" id="KW-0812">Transmembrane</keyword>
<name>A0A8S5RAW2_9VIRU</name>
<accession>A0A8S5RAW2</accession>
<feature type="transmembrane region" description="Helical" evidence="1">
    <location>
        <begin position="46"/>
        <end position="67"/>
    </location>
</feature>
<evidence type="ECO:0000256" key="1">
    <source>
        <dbReference type="SAM" id="Phobius"/>
    </source>
</evidence>